<proteinExistence type="predicted"/>
<reference evidence="1" key="1">
    <citation type="submission" date="2016-01" db="EMBL/GenBank/DDBJ databases">
        <authorList>
            <person name="Peeters C."/>
        </authorList>
    </citation>
    <scope>NUCLEOTIDE SEQUENCE [LARGE SCALE GENOMIC DNA]</scope>
    <source>
        <strain evidence="1">LMG 29318</strain>
    </source>
</reference>
<organism evidence="1 2">
    <name type="scientific">Caballeronia catudaia</name>
    <dbReference type="NCBI Taxonomy" id="1777136"/>
    <lineage>
        <taxon>Bacteria</taxon>
        <taxon>Pseudomonadati</taxon>
        <taxon>Pseudomonadota</taxon>
        <taxon>Betaproteobacteria</taxon>
        <taxon>Burkholderiales</taxon>
        <taxon>Burkholderiaceae</taxon>
        <taxon>Caballeronia</taxon>
    </lineage>
</organism>
<evidence type="ECO:0000313" key="1">
    <source>
        <dbReference type="EMBL" id="SAK85497.1"/>
    </source>
</evidence>
<name>A0A158CVA1_9BURK</name>
<protein>
    <submittedName>
        <fullName evidence="1">Uncharacterized protein</fullName>
    </submittedName>
</protein>
<comment type="caution">
    <text evidence="1">The sequence shown here is derived from an EMBL/GenBank/DDBJ whole genome shotgun (WGS) entry which is preliminary data.</text>
</comment>
<keyword evidence="2" id="KW-1185">Reference proteome</keyword>
<dbReference type="EMBL" id="FCOF02000039">
    <property type="protein sequence ID" value="SAK85497.1"/>
    <property type="molecule type" value="Genomic_DNA"/>
</dbReference>
<evidence type="ECO:0000313" key="2">
    <source>
        <dbReference type="Proteomes" id="UP000054870"/>
    </source>
</evidence>
<dbReference type="AlphaFoldDB" id="A0A158CVA1"/>
<dbReference type="Proteomes" id="UP000054870">
    <property type="component" value="Unassembled WGS sequence"/>
</dbReference>
<sequence>MRRKSLQGEFNEETHRGTFLRVVRHSGHRGSAWWSLCWRTRLFSQGRPIQKFANGRPLRETSLTPTIGRRFAHRNKKSSWTVVLTLNYSEHVWERTWMALSSRNIRPVFATGFSFCLQPRHRDIKGNAPMVPCAGCSRCTQRLARRASVMGVPVQGGKTWALVVADFTSVPKKTGSRESCLRT</sequence>
<accession>A0A158CVA1</accession>
<gene>
    <name evidence="1" type="ORF">AWB75_05701</name>
</gene>